<comment type="caution">
    <text evidence="2">The sequence shown here is derived from an EMBL/GenBank/DDBJ whole genome shotgun (WGS) entry which is preliminary data.</text>
</comment>
<proteinExistence type="predicted"/>
<accession>A0A6V8M2R4</accession>
<protein>
    <submittedName>
        <fullName evidence="2">Uncharacterized protein</fullName>
    </submittedName>
</protein>
<dbReference type="Proteomes" id="UP000494245">
    <property type="component" value="Unassembled WGS sequence"/>
</dbReference>
<name>A0A6V8M2R4_9BACT</name>
<reference evidence="2 3" key="2">
    <citation type="submission" date="2020-05" db="EMBL/GenBank/DDBJ databases">
        <title>Draft genome sequence of Desulfovibrio sp. strainFSS-1.</title>
        <authorList>
            <person name="Shimoshige H."/>
            <person name="Kobayashi H."/>
            <person name="Maekawa T."/>
        </authorList>
    </citation>
    <scope>NUCLEOTIDE SEQUENCE [LARGE SCALE GENOMIC DNA]</scope>
    <source>
        <strain evidence="2 3">SIID29052-01</strain>
    </source>
</reference>
<reference evidence="2 3" key="1">
    <citation type="submission" date="2020-04" db="EMBL/GenBank/DDBJ databases">
        <authorList>
            <consortium name="Desulfovibrio sp. FSS-1 genome sequencing consortium"/>
            <person name="Shimoshige H."/>
            <person name="Kobayashi H."/>
            <person name="Maekawa T."/>
        </authorList>
    </citation>
    <scope>NUCLEOTIDE SEQUENCE [LARGE SCALE GENOMIC DNA]</scope>
    <source>
        <strain evidence="2 3">SIID29052-01</strain>
    </source>
</reference>
<keyword evidence="1" id="KW-1133">Transmembrane helix</keyword>
<evidence type="ECO:0000313" key="2">
    <source>
        <dbReference type="EMBL" id="GFK96107.1"/>
    </source>
</evidence>
<dbReference type="EMBL" id="BLTE01000033">
    <property type="protein sequence ID" value="GFK96107.1"/>
    <property type="molecule type" value="Genomic_DNA"/>
</dbReference>
<keyword evidence="3" id="KW-1185">Reference proteome</keyword>
<evidence type="ECO:0000256" key="1">
    <source>
        <dbReference type="SAM" id="Phobius"/>
    </source>
</evidence>
<gene>
    <name evidence="2" type="ORF">NNJEOMEG_03981</name>
</gene>
<dbReference type="AlphaFoldDB" id="A0A6V8M2R4"/>
<keyword evidence="1" id="KW-0812">Transmembrane</keyword>
<sequence length="30" mass="3236">MKRAITLLTEAAVYGYIATALALTALEGFY</sequence>
<feature type="transmembrane region" description="Helical" evidence="1">
    <location>
        <begin position="7"/>
        <end position="26"/>
    </location>
</feature>
<evidence type="ECO:0000313" key="3">
    <source>
        <dbReference type="Proteomes" id="UP000494245"/>
    </source>
</evidence>
<keyword evidence="1" id="KW-0472">Membrane</keyword>
<organism evidence="2 3">
    <name type="scientific">Fundidesulfovibrio magnetotacticus</name>
    <dbReference type="NCBI Taxonomy" id="2730080"/>
    <lineage>
        <taxon>Bacteria</taxon>
        <taxon>Pseudomonadati</taxon>
        <taxon>Thermodesulfobacteriota</taxon>
        <taxon>Desulfovibrionia</taxon>
        <taxon>Desulfovibrionales</taxon>
        <taxon>Desulfovibrionaceae</taxon>
        <taxon>Fundidesulfovibrio</taxon>
    </lineage>
</organism>